<dbReference type="RefSeq" id="WP_285570017.1">
    <property type="nucleotide sequence ID" value="NZ_BSTK01000003.1"/>
</dbReference>
<sequence>MTLRADLTALLAHAGIADVDIDEAVADEHVRCSAYLRVVSVVAAARRRDGDREVVSTILRDPAGSVAKTAVVALVDDVALKTGDAAEFRHWSAGLMPEVDRLADGHREFLHRRVHDWTIYLAVMAGRTPAAAELAGVTDWMQRKLATESTSPSVLAILTESGRTRKIRNIARNRPVADER</sequence>
<reference evidence="1" key="1">
    <citation type="submission" date="2023-03" db="EMBL/GenBank/DDBJ databases">
        <title>Actinoallomurus iriomotensis NBRC 103684.</title>
        <authorList>
            <person name="Ichikawa N."/>
            <person name="Sato H."/>
            <person name="Tonouchi N."/>
        </authorList>
    </citation>
    <scope>NUCLEOTIDE SEQUENCE</scope>
    <source>
        <strain evidence="1">NBRC 103684</strain>
    </source>
</reference>
<dbReference type="AlphaFoldDB" id="A0A9W6S2A7"/>
<name>A0A9W6S2A7_9ACTN</name>
<proteinExistence type="predicted"/>
<accession>A0A9W6S2A7</accession>
<gene>
    <name evidence="1" type="ORF">Airi02_023910</name>
</gene>
<protein>
    <submittedName>
        <fullName evidence="1">Uncharacterized protein</fullName>
    </submittedName>
</protein>
<comment type="caution">
    <text evidence="1">The sequence shown here is derived from an EMBL/GenBank/DDBJ whole genome shotgun (WGS) entry which is preliminary data.</text>
</comment>
<dbReference type="EMBL" id="BSTK01000003">
    <property type="protein sequence ID" value="GLY84462.1"/>
    <property type="molecule type" value="Genomic_DNA"/>
</dbReference>
<dbReference type="Proteomes" id="UP001165074">
    <property type="component" value="Unassembled WGS sequence"/>
</dbReference>
<keyword evidence="2" id="KW-1185">Reference proteome</keyword>
<evidence type="ECO:0000313" key="1">
    <source>
        <dbReference type="EMBL" id="GLY84462.1"/>
    </source>
</evidence>
<evidence type="ECO:0000313" key="2">
    <source>
        <dbReference type="Proteomes" id="UP001165074"/>
    </source>
</evidence>
<organism evidence="1 2">
    <name type="scientific">Actinoallomurus iriomotensis</name>
    <dbReference type="NCBI Taxonomy" id="478107"/>
    <lineage>
        <taxon>Bacteria</taxon>
        <taxon>Bacillati</taxon>
        <taxon>Actinomycetota</taxon>
        <taxon>Actinomycetes</taxon>
        <taxon>Streptosporangiales</taxon>
        <taxon>Thermomonosporaceae</taxon>
        <taxon>Actinoallomurus</taxon>
    </lineage>
</organism>